<comment type="caution">
    <text evidence="1">The sequence shown here is derived from an EMBL/GenBank/DDBJ whole genome shotgun (WGS) entry which is preliminary data.</text>
</comment>
<evidence type="ECO:0008006" key="3">
    <source>
        <dbReference type="Google" id="ProtNLM"/>
    </source>
</evidence>
<name>A0ABV7J7I8_9RHOB</name>
<dbReference type="Proteomes" id="UP001595547">
    <property type="component" value="Unassembled WGS sequence"/>
</dbReference>
<keyword evidence="2" id="KW-1185">Reference proteome</keyword>
<reference evidence="2" key="1">
    <citation type="journal article" date="2019" name="Int. J. Syst. Evol. Microbiol.">
        <title>The Global Catalogue of Microorganisms (GCM) 10K type strain sequencing project: providing services to taxonomists for standard genome sequencing and annotation.</title>
        <authorList>
            <consortium name="The Broad Institute Genomics Platform"/>
            <consortium name="The Broad Institute Genome Sequencing Center for Infectious Disease"/>
            <person name="Wu L."/>
            <person name="Ma J."/>
        </authorList>
    </citation>
    <scope>NUCLEOTIDE SEQUENCE [LARGE SCALE GENOMIC DNA]</scope>
    <source>
        <strain evidence="2">KCTC 52039</strain>
    </source>
</reference>
<gene>
    <name evidence="1" type="ORF">ACFOGH_20010</name>
</gene>
<dbReference type="Pfam" id="PF22558">
    <property type="entry name" value="REase-ARP"/>
    <property type="match status" value="1"/>
</dbReference>
<protein>
    <recommendedName>
        <fullName evidence="3">Restriction endonuclease</fullName>
    </recommendedName>
</protein>
<evidence type="ECO:0000313" key="1">
    <source>
        <dbReference type="EMBL" id="MFC3183284.1"/>
    </source>
</evidence>
<dbReference type="RefSeq" id="WP_380074967.1">
    <property type="nucleotide sequence ID" value="NZ_JBHRTO010000003.1"/>
</dbReference>
<accession>A0ABV7J7I8</accession>
<proteinExistence type="predicted"/>
<evidence type="ECO:0000313" key="2">
    <source>
        <dbReference type="Proteomes" id="UP001595547"/>
    </source>
</evidence>
<organism evidence="1 2">
    <name type="scientific">Cypionkella sinensis</name>
    <dbReference type="NCBI Taxonomy" id="1756043"/>
    <lineage>
        <taxon>Bacteria</taxon>
        <taxon>Pseudomonadati</taxon>
        <taxon>Pseudomonadota</taxon>
        <taxon>Alphaproteobacteria</taxon>
        <taxon>Rhodobacterales</taxon>
        <taxon>Paracoccaceae</taxon>
        <taxon>Cypionkella</taxon>
    </lineage>
</organism>
<dbReference type="InterPro" id="IPR054333">
    <property type="entry name" value="REase-ARP-assoc"/>
</dbReference>
<dbReference type="EMBL" id="JBHRTO010000003">
    <property type="protein sequence ID" value="MFC3183284.1"/>
    <property type="molecule type" value="Genomic_DNA"/>
</dbReference>
<sequence length="334" mass="37703">MKSPVFKPDQREAQIRFFSQIDPANLMEGYPYRLIDRARSLNLNPVFSEDIEQHFAGDAARNGSTIVWHQHSNHALSSQVCCVNFLAPLMRQPELLSRVLASALGVEPPEMQPVGTDAKGRDLFVDFEWTGESDYLGEWPKGKIASRGANATSADAAVRYRDSSGLCTVLIEWKYTESYGAPIPDSANPEGGNRTRVKRYQDKTFEPDGPIRSDLGLTVEDFFWEPFYQLVRQQMLAWRMQQARESGADRVMVLHISPKGNLALHKVTAPNLQRFGSDAFEVFSRLLVEPGNFRSASIEAAFLPTLQKAAVDGLGREWATYLLERYTFLRDHDQ</sequence>